<dbReference type="NCBIfam" id="TIGR00654">
    <property type="entry name" value="PhzF_family"/>
    <property type="match status" value="1"/>
</dbReference>
<reference evidence="2" key="1">
    <citation type="submission" date="2022-11" db="EMBL/GenBank/DDBJ databases">
        <title>Isolation and characterization of PLA-degrading bacterium Massilia sp. from Antarctic soil.</title>
        <authorList>
            <person name="Sato K."/>
            <person name="Gomez-Fuentes C."/>
            <person name="Ahmad S.A."/>
            <person name="Zulkharnain A."/>
        </authorList>
    </citation>
    <scope>NUCLEOTIDE SEQUENCE</scope>
    <source>
        <strain evidence="2">N-3</strain>
    </source>
</reference>
<gene>
    <name evidence="2" type="ORF">MasN3_37870</name>
</gene>
<dbReference type="SUPFAM" id="SSF54506">
    <property type="entry name" value="Diaminopimelate epimerase-like"/>
    <property type="match status" value="1"/>
</dbReference>
<organism evidence="2 3">
    <name type="scientific">Massilia varians</name>
    <dbReference type="NCBI Taxonomy" id="457921"/>
    <lineage>
        <taxon>Bacteria</taxon>
        <taxon>Pseudomonadati</taxon>
        <taxon>Pseudomonadota</taxon>
        <taxon>Betaproteobacteria</taxon>
        <taxon>Burkholderiales</taxon>
        <taxon>Oxalobacteraceae</taxon>
        <taxon>Telluria group</taxon>
        <taxon>Massilia</taxon>
    </lineage>
</organism>
<name>A0ABN6TFZ8_9BURK</name>
<dbReference type="InterPro" id="IPR003719">
    <property type="entry name" value="Phenazine_PhzF-like"/>
</dbReference>
<evidence type="ECO:0000256" key="1">
    <source>
        <dbReference type="ARBA" id="ARBA00008270"/>
    </source>
</evidence>
<dbReference type="RefSeq" id="WP_281909334.1">
    <property type="nucleotide sequence ID" value="NZ_AP026966.1"/>
</dbReference>
<accession>A0ABN6TFZ8</accession>
<keyword evidence="3" id="KW-1185">Reference proteome</keyword>
<evidence type="ECO:0000313" key="2">
    <source>
        <dbReference type="EMBL" id="BDT60293.1"/>
    </source>
</evidence>
<dbReference type="Pfam" id="PF02567">
    <property type="entry name" value="PhzC-PhzF"/>
    <property type="match status" value="1"/>
</dbReference>
<evidence type="ECO:0000313" key="3">
    <source>
        <dbReference type="Proteomes" id="UP001163336"/>
    </source>
</evidence>
<dbReference type="Proteomes" id="UP001163336">
    <property type="component" value="Chromosome"/>
</dbReference>
<dbReference type="Gene3D" id="3.10.310.10">
    <property type="entry name" value="Diaminopimelate Epimerase, Chain A, domain 1"/>
    <property type="match status" value="2"/>
</dbReference>
<dbReference type="PANTHER" id="PTHR13774">
    <property type="entry name" value="PHENAZINE BIOSYNTHESIS PROTEIN"/>
    <property type="match status" value="1"/>
</dbReference>
<dbReference type="PIRSF" id="PIRSF016184">
    <property type="entry name" value="PhzC_PhzF"/>
    <property type="match status" value="1"/>
</dbReference>
<sequence length="292" mass="30349">MARLPIKTVDVFTTVPFKGNPVAVVLGAASLSAGQMQQIARWTNLSETTFVLPPTQPGADYHVRIFTPGGELPFAGHPTIGTAHALLEAGSVQAREGILVQQCGAGLVTLTVEHEGQGAPWISFELPAPSLTALDTAQAARLESILGADLEVNVAPYLVEVGARWVVAQLTGARAVLACEPDLQRMKAQDIKERHTGVVIFGAHDPGSAAGIEVRAFAPAHGVNEDPVCGSGTGAVGAFLRHTGQLETFGHNLLATQGEMVGRAGVLRLAISDEAIRVGGHALTCIDGLLSV</sequence>
<dbReference type="PANTHER" id="PTHR13774:SF32">
    <property type="entry name" value="ANTISENSE-ENHANCING SEQUENCE 1"/>
    <property type="match status" value="1"/>
</dbReference>
<protein>
    <submittedName>
        <fullName evidence="2">Phenazine biosynthesis protein PhzF</fullName>
    </submittedName>
</protein>
<proteinExistence type="inferred from homology"/>
<comment type="similarity">
    <text evidence="1">Belongs to the PhzF family.</text>
</comment>
<dbReference type="EMBL" id="AP026966">
    <property type="protein sequence ID" value="BDT60293.1"/>
    <property type="molecule type" value="Genomic_DNA"/>
</dbReference>